<reference evidence="1 2" key="1">
    <citation type="submission" date="2023-07" db="EMBL/GenBank/DDBJ databases">
        <title>Genomic Encyclopedia of Type Strains, Phase IV (KMG-IV): sequencing the most valuable type-strain genomes for metagenomic binning, comparative biology and taxonomic classification.</title>
        <authorList>
            <person name="Goeker M."/>
        </authorList>
    </citation>
    <scope>NUCLEOTIDE SEQUENCE [LARGE SCALE GENOMIC DNA]</scope>
    <source>
        <strain evidence="1 2">DSM 17723</strain>
    </source>
</reference>
<name>A0ABT9YVY3_9BACI</name>
<keyword evidence="2" id="KW-1185">Reference proteome</keyword>
<evidence type="ECO:0000313" key="2">
    <source>
        <dbReference type="Proteomes" id="UP001232245"/>
    </source>
</evidence>
<sequence>MTSSINYCSALQSLPSGSEVTVHTKDKSYYNTIFKRYYPRTNTALIVIDPFYSLGGYPVLIPCHEIVSIDLPNSIQGVSDEDE</sequence>
<accession>A0ABT9YVY3</accession>
<comment type="caution">
    <text evidence="1">The sequence shown here is derived from an EMBL/GenBank/DDBJ whole genome shotgun (WGS) entry which is preliminary data.</text>
</comment>
<dbReference type="RefSeq" id="WP_095299936.1">
    <property type="nucleotide sequence ID" value="NZ_CADEPK010000019.1"/>
</dbReference>
<proteinExistence type="predicted"/>
<gene>
    <name evidence="1" type="ORF">J2S02_000216</name>
</gene>
<protein>
    <submittedName>
        <fullName evidence="1">Uncharacterized protein</fullName>
    </submittedName>
</protein>
<organism evidence="1 2">
    <name type="scientific">Metabacillus niabensis</name>
    <dbReference type="NCBI Taxonomy" id="324854"/>
    <lineage>
        <taxon>Bacteria</taxon>
        <taxon>Bacillati</taxon>
        <taxon>Bacillota</taxon>
        <taxon>Bacilli</taxon>
        <taxon>Bacillales</taxon>
        <taxon>Bacillaceae</taxon>
        <taxon>Metabacillus</taxon>
    </lineage>
</organism>
<evidence type="ECO:0000313" key="1">
    <source>
        <dbReference type="EMBL" id="MDQ0223894.1"/>
    </source>
</evidence>
<dbReference type="EMBL" id="JAUSTZ010000001">
    <property type="protein sequence ID" value="MDQ0223894.1"/>
    <property type="molecule type" value="Genomic_DNA"/>
</dbReference>
<dbReference type="Proteomes" id="UP001232245">
    <property type="component" value="Unassembled WGS sequence"/>
</dbReference>